<proteinExistence type="predicted"/>
<dbReference type="CDD" id="cd22817">
    <property type="entry name" value="DRWD-N_Knl1"/>
    <property type="match status" value="1"/>
</dbReference>
<name>A0A9Q1FE28_SYNKA</name>
<dbReference type="Proteomes" id="UP001152622">
    <property type="component" value="Chromosome 6"/>
</dbReference>
<dbReference type="InterPro" id="IPR040850">
    <property type="entry name" value="Knl1_RWD_C"/>
</dbReference>
<dbReference type="Pfam" id="PF19221">
    <property type="entry name" value="MELT"/>
    <property type="match status" value="13"/>
</dbReference>
<feature type="non-terminal residue" evidence="3">
    <location>
        <position position="1879"/>
    </location>
</feature>
<dbReference type="GO" id="GO:0008608">
    <property type="term" value="P:attachment of spindle microtubules to kinetochore"/>
    <property type="evidence" value="ECO:0007669"/>
    <property type="project" value="InterPro"/>
</dbReference>
<dbReference type="PANTHER" id="PTHR16520">
    <property type="entry name" value="KINETOCHORE SCAFFOLD 1"/>
    <property type="match status" value="1"/>
</dbReference>
<dbReference type="InterPro" id="IPR043651">
    <property type="entry name" value="KNL1_MELT_rpt"/>
</dbReference>
<feature type="coiled-coil region" evidence="1">
    <location>
        <begin position="1481"/>
        <end position="1508"/>
    </location>
</feature>
<keyword evidence="1" id="KW-0175">Coiled coil</keyword>
<keyword evidence="4" id="KW-1185">Reference proteome</keyword>
<dbReference type="PANTHER" id="PTHR16520:SF3">
    <property type="entry name" value="KINETOCHORE SCAFFOLD 1"/>
    <property type="match status" value="1"/>
</dbReference>
<organism evidence="3 4">
    <name type="scientific">Synaphobranchus kaupii</name>
    <name type="common">Kaup's arrowtooth eel</name>
    <dbReference type="NCBI Taxonomy" id="118154"/>
    <lineage>
        <taxon>Eukaryota</taxon>
        <taxon>Metazoa</taxon>
        <taxon>Chordata</taxon>
        <taxon>Craniata</taxon>
        <taxon>Vertebrata</taxon>
        <taxon>Euteleostomi</taxon>
        <taxon>Actinopterygii</taxon>
        <taxon>Neopterygii</taxon>
        <taxon>Teleostei</taxon>
        <taxon>Anguilliformes</taxon>
        <taxon>Synaphobranchidae</taxon>
        <taxon>Synaphobranchus</taxon>
    </lineage>
</organism>
<dbReference type="EMBL" id="JAINUF010000006">
    <property type="protein sequence ID" value="KAJ8356323.1"/>
    <property type="molecule type" value="Genomic_DNA"/>
</dbReference>
<evidence type="ECO:0000256" key="1">
    <source>
        <dbReference type="SAM" id="Coils"/>
    </source>
</evidence>
<gene>
    <name evidence="3" type="ORF">SKAU_G00191170</name>
</gene>
<dbReference type="InterPro" id="IPR037388">
    <property type="entry name" value="Blinkin"/>
</dbReference>
<accession>A0A9Q1FE28</accession>
<feature type="coiled-coil region" evidence="1">
    <location>
        <begin position="1576"/>
        <end position="1673"/>
    </location>
</feature>
<dbReference type="GO" id="GO:0034501">
    <property type="term" value="P:protein localization to kinetochore"/>
    <property type="evidence" value="ECO:0007669"/>
    <property type="project" value="InterPro"/>
</dbReference>
<comment type="caution">
    <text evidence="3">The sequence shown here is derived from an EMBL/GenBank/DDBJ whole genome shotgun (WGS) entry which is preliminary data.</text>
</comment>
<dbReference type="Pfam" id="PF18210">
    <property type="entry name" value="Knl1_RWD_C"/>
    <property type="match status" value="1"/>
</dbReference>
<reference evidence="3" key="1">
    <citation type="journal article" date="2023" name="Science">
        <title>Genome structures resolve the early diversification of teleost fishes.</title>
        <authorList>
            <person name="Parey E."/>
            <person name="Louis A."/>
            <person name="Montfort J."/>
            <person name="Bouchez O."/>
            <person name="Roques C."/>
            <person name="Iampietro C."/>
            <person name="Lluch J."/>
            <person name="Castinel A."/>
            <person name="Donnadieu C."/>
            <person name="Desvignes T."/>
            <person name="Floi Bucao C."/>
            <person name="Jouanno E."/>
            <person name="Wen M."/>
            <person name="Mejri S."/>
            <person name="Dirks R."/>
            <person name="Jansen H."/>
            <person name="Henkel C."/>
            <person name="Chen W.J."/>
            <person name="Zahm M."/>
            <person name="Cabau C."/>
            <person name="Klopp C."/>
            <person name="Thompson A.W."/>
            <person name="Robinson-Rechavi M."/>
            <person name="Braasch I."/>
            <person name="Lecointre G."/>
            <person name="Bobe J."/>
            <person name="Postlethwait J.H."/>
            <person name="Berthelot C."/>
            <person name="Roest Crollius H."/>
            <person name="Guiguen Y."/>
        </authorList>
    </citation>
    <scope>NUCLEOTIDE SEQUENCE</scope>
    <source>
        <strain evidence="3">WJC10195</strain>
    </source>
</reference>
<dbReference type="OrthoDB" id="6132334at2759"/>
<evidence type="ECO:0000313" key="3">
    <source>
        <dbReference type="EMBL" id="KAJ8356323.1"/>
    </source>
</evidence>
<protein>
    <recommendedName>
        <fullName evidence="2">Knl1 C-terminal RWD domain-containing protein</fullName>
    </recommendedName>
</protein>
<dbReference type="GO" id="GO:0005634">
    <property type="term" value="C:nucleus"/>
    <property type="evidence" value="ECO:0007669"/>
    <property type="project" value="TreeGrafter"/>
</dbReference>
<dbReference type="GO" id="GO:0051301">
    <property type="term" value="P:cell division"/>
    <property type="evidence" value="ECO:0007669"/>
    <property type="project" value="InterPro"/>
</dbReference>
<feature type="domain" description="Knl1 C-terminal RWD" evidence="2">
    <location>
        <begin position="1632"/>
        <end position="1781"/>
    </location>
</feature>
<sequence length="1879" mass="208702">KVPSPAPKVDTKNFLARLCAHRSAVDQENQVPVATMKSAHQDGSSQQRSHWLNDRTVLSVEQENVDLTKTHTAIIGDEGLFKRRISSAPSEEQENREMTRINSITSHVVNSSNSTARSLSMLAPNKTVIFSEAEHDMEMTGPFTEYTQESQNPSAKRDEKVSWLFPAANTISHSDDTDRMEKSNIQIDANVLNCLLPASASDPDDMEMTRSQTVLIDSKNGQVTPSLSKPRSVSCMSAPNKTVMFLEPDHDMEMTDAFTGHLEINKYYSTQKDESSICLFPATNTVSHAGQMGFTERTSRQMDANVCNNSLWQAALSNPEDMEMTRSQTVVIDSKNCPTKNPSLSKVISASCMSTPNKTIMFSEDHDMEMTRSQTVLLDSQNGQIPPSLGKPRRVSCMSAPNKTVMFSEADHDMEMTNAFTGHFEVNKCSSTQRDETSVWLFPTTKNISGQKDISKRISSQMDANVYNNSLWPATLSDPDDMEMTRSQTVVIDSKNCPTKNPSLSKVRSASCMSTPNKTIMFSENHDMEMTGVFTGLIEGNWNLSSKRCETTGRLFPSTDAVAHTGHTDAMDMTRSQTVVIDSKNCPINQCGKVRSVSTFFAPNKTIMFSEVDHDMEMTDAFTGHIEEKCNTSTEGHESTSWQFPATNTFAHTGQTGGMERIGGQIDANVPNSSLCCTPLSEPVDMDMTSSQTVVIDSKNCPINPSFCEARLPPQNKTMFSEVGHDMEMTDAFTGRIVENTRIRTCRNKTLDRLSTTKKNECSGVWDAVSSDPNDMEMTRSQTVVIDSKYCGTAKASLSTMRKSLSCILPSSKSIIFPAGYCVMQVPKALRELDMDSKKILTSGSDTIAKSPIINNVTASNEPEATGRAHSPVATCDPDGMEIRSESKYGAKQNPLPVTAKKSVYSGSDSNKTQILSEKDNGLEMTEALVAHNVKSGHPTTDETEMTFISDKAKSTEISIQLASSGSNSIWEAVSSEGMENEKRQSVCINTRNGEMVNSSTSMMSKCLLASSKTQFLSETDNSMAADENIPAPADGVERQVCSSSATDTVPAQCLPNCLSVVEGNTGQCDQIAFEGTTLTPAELTKLGEMSCNAPPVNYTVTSNEGGSHTANSVDSLTAGSSRIGHNGKGTDKWAKSQRMSLVDLQSKLENIGNMITDEFDLEKGCHTTPSSPKAKEAACLPSVDSDIDDHSMKPDHSKLDRLTNRTETVNFSKSKPWTARLSLGGFLPKLPRRSKPLNLKQEDPAGGHDDIRMLQMKSEVNVPQKDGDSGEFKNISEETLPEISSEEDLSEAVEGDILRNGDQEASVSQAVVDAEPVQNVTQGQKRPSPVDGHECDMPEERKMRSLIISSQGSEPPTNAVQWEIKVVDIVRENPPSFMTKTLDSTNFSSSSTNQGCEGTFEMSTHRGSQYDIQFDEPHEINFQQKLEDGSITMREFLKLFAIDFNIHRPRQSVLPDNFETDSVPNTTAVLLEKHINRPKQRVYEEDCQELAEMVEKLKTRMRDQDKSLKTTNGALWEVVKTYSEEQLQSFGTKLKERKVYFRKKSKSLSHELKIGLYSKLVHTTQVAQRDLTEKIENMDELLKHLDECLNDLEAELSSMDCAGVEEDSANSETELTLEVKQQELQTLNMVLTENERRVSELELEKNNAKGKVRKLQDDTEELEKQKTVLDRLTEWRLSEKTDDRAVFTFLYDSMGLEVLFEKPADEIVTGEGTEQNVADITFQLELDEENSQCYARLVHNLLGQFIQNESSWARRYPTRRHVPVLLHDVALVVSRCRLLGEEIHRLQKWGSLALDILEIGCMETQVRILFSSLKAFAKFELTLAVTPAYPFTGLQLINFQNYIGNTRIDQVEEIISTETPANNYLTRIVKRIHNVVLC</sequence>
<evidence type="ECO:0000259" key="2">
    <source>
        <dbReference type="Pfam" id="PF18210"/>
    </source>
</evidence>
<evidence type="ECO:0000313" key="4">
    <source>
        <dbReference type="Proteomes" id="UP001152622"/>
    </source>
</evidence>